<accession>A0A1V9FXQ8</accession>
<organism evidence="3 4">
    <name type="scientific">Niastella vici</name>
    <dbReference type="NCBI Taxonomy" id="1703345"/>
    <lineage>
        <taxon>Bacteria</taxon>
        <taxon>Pseudomonadati</taxon>
        <taxon>Bacteroidota</taxon>
        <taxon>Chitinophagia</taxon>
        <taxon>Chitinophagales</taxon>
        <taxon>Chitinophagaceae</taxon>
        <taxon>Niastella</taxon>
    </lineage>
</organism>
<dbReference type="OrthoDB" id="678489at2"/>
<evidence type="ECO:0000256" key="1">
    <source>
        <dbReference type="SAM" id="Phobius"/>
    </source>
</evidence>
<protein>
    <recommendedName>
        <fullName evidence="2">DUF6249 domain-containing protein</fullName>
    </recommendedName>
</protein>
<feature type="domain" description="DUF6249" evidence="2">
    <location>
        <begin position="6"/>
        <end position="109"/>
    </location>
</feature>
<evidence type="ECO:0000313" key="3">
    <source>
        <dbReference type="EMBL" id="OQP63123.1"/>
    </source>
</evidence>
<dbReference type="Proteomes" id="UP000192796">
    <property type="component" value="Unassembled WGS sequence"/>
</dbReference>
<proteinExistence type="predicted"/>
<dbReference type="InterPro" id="IPR046216">
    <property type="entry name" value="DUF6249"/>
</dbReference>
<name>A0A1V9FXQ8_9BACT</name>
<dbReference type="AlphaFoldDB" id="A0A1V9FXQ8"/>
<dbReference type="RefSeq" id="WP_081147843.1">
    <property type="nucleotide sequence ID" value="NZ_LVYD01000046.1"/>
</dbReference>
<evidence type="ECO:0000259" key="2">
    <source>
        <dbReference type="Pfam" id="PF19762"/>
    </source>
</evidence>
<gene>
    <name evidence="3" type="ORF">A3860_24825</name>
</gene>
<keyword evidence="1" id="KW-1133">Transmembrane helix</keyword>
<feature type="transmembrane region" description="Helical" evidence="1">
    <location>
        <begin position="87"/>
        <end position="105"/>
    </location>
</feature>
<dbReference type="STRING" id="1703345.A3860_24825"/>
<keyword evidence="4" id="KW-1185">Reference proteome</keyword>
<feature type="transmembrane region" description="Helical" evidence="1">
    <location>
        <begin position="6"/>
        <end position="29"/>
    </location>
</feature>
<feature type="transmembrane region" description="Helical" evidence="1">
    <location>
        <begin position="56"/>
        <end position="75"/>
    </location>
</feature>
<comment type="caution">
    <text evidence="3">The sequence shown here is derived from an EMBL/GenBank/DDBJ whole genome shotgun (WGS) entry which is preliminary data.</text>
</comment>
<reference evidence="3 4" key="1">
    <citation type="submission" date="2016-03" db="EMBL/GenBank/DDBJ databases">
        <title>Niastella vici sp. nov., isolated from farmland soil.</title>
        <authorList>
            <person name="Chen L."/>
            <person name="Wang D."/>
            <person name="Yang S."/>
            <person name="Wang G."/>
        </authorList>
    </citation>
    <scope>NUCLEOTIDE SEQUENCE [LARGE SCALE GENOMIC DNA]</scope>
    <source>
        <strain evidence="3 4">DJ57</strain>
    </source>
</reference>
<keyword evidence="1" id="KW-0472">Membrane</keyword>
<evidence type="ECO:0000313" key="4">
    <source>
        <dbReference type="Proteomes" id="UP000192796"/>
    </source>
</evidence>
<sequence length="123" mass="13791">MDKGVLAIIWLMLSSLGLFIMIFGIRYLIGRENLAMIEKGLNPKDKINRPAPYTNLKWGLLLFGAGVGLALSYFITQYMLHDYENPALWFAFIAIGGGMGLIASYRIEKKELLDPPSPLKGER</sequence>
<dbReference type="EMBL" id="LVYD01000046">
    <property type="protein sequence ID" value="OQP63123.1"/>
    <property type="molecule type" value="Genomic_DNA"/>
</dbReference>
<dbReference type="Pfam" id="PF19762">
    <property type="entry name" value="DUF6249"/>
    <property type="match status" value="1"/>
</dbReference>
<keyword evidence="1" id="KW-0812">Transmembrane</keyword>